<dbReference type="SUPFAM" id="SSF50475">
    <property type="entry name" value="FMN-binding split barrel"/>
    <property type="match status" value="1"/>
</dbReference>
<name>A0A645J9I2_9ZZZZ</name>
<accession>A0A645J9I2</accession>
<comment type="caution">
    <text evidence="1">The sequence shown here is derived from an EMBL/GenBank/DDBJ whole genome shotgun (WGS) entry which is preliminary data.</text>
</comment>
<dbReference type="Gene3D" id="2.30.110.10">
    <property type="entry name" value="Electron Transport, Fmn-binding Protein, Chain A"/>
    <property type="match status" value="1"/>
</dbReference>
<sequence>MDEGYRKDGEWALNIKSVIIFGQMKKIETAQETVEIVRQIGLKYFPTAESVEEEIRKAGAYVQILELSIDHITGKLVNES</sequence>
<dbReference type="AlphaFoldDB" id="A0A645J9I2"/>
<dbReference type="EMBL" id="VSSQ01134804">
    <property type="protein sequence ID" value="MPN60057.1"/>
    <property type="molecule type" value="Genomic_DNA"/>
</dbReference>
<proteinExistence type="predicted"/>
<organism evidence="1">
    <name type="scientific">bioreactor metagenome</name>
    <dbReference type="NCBI Taxonomy" id="1076179"/>
    <lineage>
        <taxon>unclassified sequences</taxon>
        <taxon>metagenomes</taxon>
        <taxon>ecological metagenomes</taxon>
    </lineage>
</organism>
<dbReference type="InterPro" id="IPR012349">
    <property type="entry name" value="Split_barrel_FMN-bd"/>
</dbReference>
<evidence type="ECO:0000313" key="1">
    <source>
        <dbReference type="EMBL" id="MPN60057.1"/>
    </source>
</evidence>
<gene>
    <name evidence="1" type="ORF">SDC9_207780</name>
</gene>
<reference evidence="1" key="1">
    <citation type="submission" date="2019-08" db="EMBL/GenBank/DDBJ databases">
        <authorList>
            <person name="Kucharzyk K."/>
            <person name="Murdoch R.W."/>
            <person name="Higgins S."/>
            <person name="Loffler F."/>
        </authorList>
    </citation>
    <scope>NUCLEOTIDE SEQUENCE</scope>
</reference>
<protein>
    <submittedName>
        <fullName evidence="1">Uncharacterized protein</fullName>
    </submittedName>
</protein>